<evidence type="ECO:0000313" key="3">
    <source>
        <dbReference type="Proteomes" id="UP000001878"/>
    </source>
</evidence>
<organism evidence="2 3">
    <name type="scientific">Lactobacillus phage Lb338-1</name>
    <dbReference type="NCBI Taxonomy" id="2892342"/>
    <lineage>
        <taxon>Viruses</taxon>
        <taxon>Duplodnaviria</taxon>
        <taxon>Heunggongvirae</taxon>
        <taxon>Uroviricota</taxon>
        <taxon>Caudoviricetes</taxon>
        <taxon>Herelleviridae</taxon>
        <taxon>Mooreparkvirus</taxon>
        <taxon>Mooreparkvirus Lb3381</taxon>
    </lineage>
</organism>
<keyword evidence="3" id="KW-1185">Reference proteome</keyword>
<feature type="region of interest" description="Disordered" evidence="1">
    <location>
        <begin position="133"/>
        <end position="167"/>
    </location>
</feature>
<name>C1KFS4_9CAUD</name>
<proteinExistence type="predicted"/>
<dbReference type="GeneID" id="7751019"/>
<protein>
    <submittedName>
        <fullName evidence="2">Uncharacterized protein</fullName>
    </submittedName>
</protein>
<reference evidence="2 3" key="1">
    <citation type="journal article" date="2009" name="Gene">
        <title>Genome of a virulent bacteriophage Lb338-1 that lyses the probiotic Lactobacillus paracasei cheese strain.</title>
        <authorList>
            <person name="Alemayehu D."/>
            <person name="Ross R.P."/>
            <person name="O'Sullivan O."/>
            <person name="Coffey A."/>
            <person name="Stanton C."/>
            <person name="Fitzgerald G.F."/>
            <person name="McAuliffe O."/>
        </authorList>
    </citation>
    <scope>NUCLEOTIDE SEQUENCE [LARGE SCALE GENOMIC DNA]</scope>
    <source>
        <strain evidence="2">Lb338-1</strain>
    </source>
</reference>
<feature type="compositionally biased region" description="Basic residues" evidence="1">
    <location>
        <begin position="150"/>
        <end position="159"/>
    </location>
</feature>
<dbReference type="KEGG" id="vg:7751019"/>
<evidence type="ECO:0000313" key="2">
    <source>
        <dbReference type="EMBL" id="ACO37085.1"/>
    </source>
</evidence>
<gene>
    <name evidence="2" type="ORF">lb338_phage_164</name>
</gene>
<accession>C1KFS4</accession>
<sequence length="167" mass="19644">MEIMSLLGIHRNYYQEAKARPKGFYYLRFTHVYSNLTEEEINARLVLAKELIAEDEKCAESLIALQPKDDKYSDYSRTEVYYVKYMGDVLGKLSIKLLDMGDSYKMWISFSDHLVSPKSAYMLAQEARGKHIKRYDAPSGRSGKRINDRKWRRNKKRSRRGDIKSNE</sequence>
<dbReference type="EMBL" id="FJ822135">
    <property type="protein sequence ID" value="ACO37085.1"/>
    <property type="molecule type" value="Genomic_DNA"/>
</dbReference>
<evidence type="ECO:0000256" key="1">
    <source>
        <dbReference type="SAM" id="MobiDB-lite"/>
    </source>
</evidence>
<dbReference type="Proteomes" id="UP000001878">
    <property type="component" value="Segment"/>
</dbReference>
<dbReference type="RefSeq" id="YP_002790843.1">
    <property type="nucleotide sequence ID" value="NC_012530.1"/>
</dbReference>